<protein>
    <recommendedName>
        <fullName evidence="4">F-box domain-containing protein</fullName>
    </recommendedName>
</protein>
<evidence type="ECO:0000313" key="3">
    <source>
        <dbReference type="Proteomes" id="UP000266673"/>
    </source>
</evidence>
<organism evidence="2 3">
    <name type="scientific">Gigaspora rosea</name>
    <dbReference type="NCBI Taxonomy" id="44941"/>
    <lineage>
        <taxon>Eukaryota</taxon>
        <taxon>Fungi</taxon>
        <taxon>Fungi incertae sedis</taxon>
        <taxon>Mucoromycota</taxon>
        <taxon>Glomeromycotina</taxon>
        <taxon>Glomeromycetes</taxon>
        <taxon>Diversisporales</taxon>
        <taxon>Gigasporaceae</taxon>
        <taxon>Gigaspora</taxon>
    </lineage>
</organism>
<dbReference type="EMBL" id="QKWP01000331">
    <property type="protein sequence ID" value="RIB21974.1"/>
    <property type="molecule type" value="Genomic_DNA"/>
</dbReference>
<gene>
    <name evidence="2" type="ORF">C2G38_2175156</name>
</gene>
<dbReference type="STRING" id="44941.A0A397VHL4"/>
<dbReference type="AlphaFoldDB" id="A0A397VHL4"/>
<evidence type="ECO:0000313" key="2">
    <source>
        <dbReference type="EMBL" id="RIB21974.1"/>
    </source>
</evidence>
<evidence type="ECO:0008006" key="4">
    <source>
        <dbReference type="Google" id="ProtNLM"/>
    </source>
</evidence>
<reference evidence="2 3" key="1">
    <citation type="submission" date="2018-06" db="EMBL/GenBank/DDBJ databases">
        <title>Comparative genomics reveals the genomic features of Rhizophagus irregularis, R. cerebriforme, R. diaphanum and Gigaspora rosea, and their symbiotic lifestyle signature.</title>
        <authorList>
            <person name="Morin E."/>
            <person name="San Clemente H."/>
            <person name="Chen E.C.H."/>
            <person name="De La Providencia I."/>
            <person name="Hainaut M."/>
            <person name="Kuo A."/>
            <person name="Kohler A."/>
            <person name="Murat C."/>
            <person name="Tang N."/>
            <person name="Roy S."/>
            <person name="Loubradou J."/>
            <person name="Henrissat B."/>
            <person name="Grigoriev I.V."/>
            <person name="Corradi N."/>
            <person name="Roux C."/>
            <person name="Martin F.M."/>
        </authorList>
    </citation>
    <scope>NUCLEOTIDE SEQUENCE [LARGE SCALE GENOMIC DNA]</scope>
    <source>
        <strain evidence="2 3">DAOM 194757</strain>
    </source>
</reference>
<comment type="caution">
    <text evidence="2">The sequence shown here is derived from an EMBL/GenBank/DDBJ whole genome shotgun (WGS) entry which is preliminary data.</text>
</comment>
<dbReference type="OrthoDB" id="2308339at2759"/>
<proteinExistence type="predicted"/>
<evidence type="ECO:0000256" key="1">
    <source>
        <dbReference type="SAM" id="MobiDB-lite"/>
    </source>
</evidence>
<keyword evidence="3" id="KW-1185">Reference proteome</keyword>
<accession>A0A397VHL4</accession>
<dbReference type="Proteomes" id="UP000266673">
    <property type="component" value="Unassembled WGS sequence"/>
</dbReference>
<feature type="region of interest" description="Disordered" evidence="1">
    <location>
        <begin position="204"/>
        <end position="229"/>
    </location>
</feature>
<name>A0A397VHL4_9GLOM</name>
<sequence>MNKQYVRNALPTEMLIYIFKRVRSPKNLILSCKRVARISQDPQVKAAWIIYQFGAAHCLSHAINLGPTFLDVTVAQAIITQGGLLSRNFVQHPYMNFGAYDNKLIELNVAHSVDSSQSQKSQNIPWSSNLSIDVYLFLLKAASEIYMPDLCLKGNDMKLFHFYTRGSQTIHYSPFVLEKNIDQIKDLILRFKFIPLPSRNLDNLPENNNQENVTPEAYPPRNVHANSLN</sequence>